<gene>
    <name evidence="2" type="ORF">THSYN_25125</name>
</gene>
<name>A0A2K8UEL0_9GAMM</name>
<evidence type="ECO:0000313" key="3">
    <source>
        <dbReference type="Proteomes" id="UP000232638"/>
    </source>
</evidence>
<dbReference type="EMBL" id="CP020370">
    <property type="protein sequence ID" value="AUB83899.1"/>
    <property type="molecule type" value="Genomic_DNA"/>
</dbReference>
<reference evidence="2 3" key="1">
    <citation type="submission" date="2017-03" db="EMBL/GenBank/DDBJ databases">
        <title>Complete genome sequence of Candidatus 'Thiodictyon syntrophicum' sp. nov. strain Cad16T, a photolithoautotroph purple sulfur bacterium isolated from an alpine meromictic lake.</title>
        <authorList>
            <person name="Luedin S.M."/>
            <person name="Pothier J.F."/>
            <person name="Danza F."/>
            <person name="Storelli N."/>
            <person name="Wittwer M."/>
            <person name="Tonolla M."/>
        </authorList>
    </citation>
    <scope>NUCLEOTIDE SEQUENCE [LARGE SCALE GENOMIC DNA]</scope>
    <source>
        <strain evidence="2 3">Cad16T</strain>
    </source>
</reference>
<dbReference type="Proteomes" id="UP000232638">
    <property type="component" value="Chromosome"/>
</dbReference>
<feature type="region of interest" description="Disordered" evidence="1">
    <location>
        <begin position="80"/>
        <end position="104"/>
    </location>
</feature>
<evidence type="ECO:0000313" key="2">
    <source>
        <dbReference type="EMBL" id="AUB83899.1"/>
    </source>
</evidence>
<evidence type="ECO:0000256" key="1">
    <source>
        <dbReference type="SAM" id="MobiDB-lite"/>
    </source>
</evidence>
<protein>
    <submittedName>
        <fullName evidence="2">Uncharacterized protein</fullName>
    </submittedName>
</protein>
<sequence>MGSAGDWWMLLDSVIGFALWGVMSAGRLAATHPGGHPSRPGGRSYGVGAGMGLDQDSGRLGSAGAWSGHLGLTPSGLEALTTYGAGRDDDQGPGRPWSSCRPPN</sequence>
<feature type="region of interest" description="Disordered" evidence="1">
    <location>
        <begin position="29"/>
        <end position="50"/>
    </location>
</feature>
<dbReference type="KEGG" id="tsy:THSYN_25125"/>
<dbReference type="AlphaFoldDB" id="A0A2K8UEL0"/>
<proteinExistence type="predicted"/>
<keyword evidence="3" id="KW-1185">Reference proteome</keyword>
<accession>A0A2K8UEL0</accession>
<feature type="compositionally biased region" description="Low complexity" evidence="1">
    <location>
        <begin position="32"/>
        <end position="42"/>
    </location>
</feature>
<organism evidence="2 3">
    <name type="scientific">Candidatus Thiodictyon syntrophicum</name>
    <dbReference type="NCBI Taxonomy" id="1166950"/>
    <lineage>
        <taxon>Bacteria</taxon>
        <taxon>Pseudomonadati</taxon>
        <taxon>Pseudomonadota</taxon>
        <taxon>Gammaproteobacteria</taxon>
        <taxon>Chromatiales</taxon>
        <taxon>Chromatiaceae</taxon>
        <taxon>Thiodictyon</taxon>
    </lineage>
</organism>